<dbReference type="EMBL" id="JARAOO010000013">
    <property type="protein sequence ID" value="KAJ7945717.1"/>
    <property type="molecule type" value="Genomic_DNA"/>
</dbReference>
<evidence type="ECO:0000313" key="4">
    <source>
        <dbReference type="EMBL" id="KAJ7945717.1"/>
    </source>
</evidence>
<protein>
    <submittedName>
        <fullName evidence="4">AAA-type ATPase family protein</fullName>
    </submittedName>
</protein>
<feature type="region of interest" description="Disordered" evidence="3">
    <location>
        <begin position="1"/>
        <end position="71"/>
    </location>
</feature>
<keyword evidence="2" id="KW-0067">ATP-binding</keyword>
<feature type="compositionally biased region" description="Polar residues" evidence="3">
    <location>
        <begin position="1"/>
        <end position="15"/>
    </location>
</feature>
<dbReference type="PANTHER" id="PTHR45644:SF39">
    <property type="entry name" value="AAA-TYPE ATPASE FAMILY PROTEIN-RELATED"/>
    <property type="match status" value="1"/>
</dbReference>
<feature type="region of interest" description="Disordered" evidence="3">
    <location>
        <begin position="272"/>
        <end position="331"/>
    </location>
</feature>
<dbReference type="KEGG" id="qsa:O6P43_030735"/>
<feature type="region of interest" description="Disordered" evidence="3">
    <location>
        <begin position="492"/>
        <end position="547"/>
    </location>
</feature>
<gene>
    <name evidence="4" type="ORF">O6P43_030735</name>
</gene>
<dbReference type="Gene3D" id="2.60.200.20">
    <property type="match status" value="1"/>
</dbReference>
<sequence length="547" mass="58030">MVSTRRSGSLSGNNTKRSSSSEDKPSSPKRQKVGNGGTSEKLTPAAENSKEMCTSSTAADPGECGSADAPTTGVDAGDVMNSGKGDAAPAVAVSAPIGLHPLRWPEKPSSSFSSWSIYQKQNPWCRLLSQYAQNPNISLSIPNFTFGSSKTSSFHLKDQSLGPTLCKIKHSQCEGNVVAVLESTGSKGSIQVNGIAVKKNTSCVLNSGDEVVFGSTGNYAYIFQQVNTVAVKGAEIQSGVGKYLPLERRKGDPSAVTGASILASLSLRQDLSRWKSPSQTTSKIHKANDVPTHSVLRDGTEVELDGQESSSIPNTGSDKAADIGAKDRSSPIECDLHAGTEAGNVKLSGVLDERNGMRGSQPASTLGMSLRCAMFKEDIRAGILDGKEIDVSFDNFPYYISENTKKVLTAASYIQLKHKEHAKYTSELTTVNPRILLSGPAGSEIYQEMLAKALANHFGAKLLIFDSHSFLGGLSTKEAELLKGGFNPEKSCTCTKESPLPTELFKSMDPSASEADTPSSSNAPTSYDDEPQPKLEADTIPSSSRDN</sequence>
<accession>A0AAD7P889</accession>
<dbReference type="PANTHER" id="PTHR45644">
    <property type="entry name" value="AAA ATPASE, PUTATIVE (AFU_ORTHOLOGUE AFUA_2G12920)-RELATED-RELATED"/>
    <property type="match status" value="1"/>
</dbReference>
<dbReference type="CDD" id="cd00060">
    <property type="entry name" value="FHA"/>
    <property type="match status" value="1"/>
</dbReference>
<name>A0AAD7P889_QUISA</name>
<keyword evidence="1" id="KW-0547">Nucleotide-binding</keyword>
<dbReference type="InterPro" id="IPR008984">
    <property type="entry name" value="SMAD_FHA_dom_sf"/>
</dbReference>
<evidence type="ECO:0000256" key="2">
    <source>
        <dbReference type="ARBA" id="ARBA00022840"/>
    </source>
</evidence>
<feature type="compositionally biased region" description="Polar residues" evidence="3">
    <location>
        <begin position="307"/>
        <end position="317"/>
    </location>
</feature>
<organism evidence="4 5">
    <name type="scientific">Quillaja saponaria</name>
    <name type="common">Soap bark tree</name>
    <dbReference type="NCBI Taxonomy" id="32244"/>
    <lineage>
        <taxon>Eukaryota</taxon>
        <taxon>Viridiplantae</taxon>
        <taxon>Streptophyta</taxon>
        <taxon>Embryophyta</taxon>
        <taxon>Tracheophyta</taxon>
        <taxon>Spermatophyta</taxon>
        <taxon>Magnoliopsida</taxon>
        <taxon>eudicotyledons</taxon>
        <taxon>Gunneridae</taxon>
        <taxon>Pentapetalae</taxon>
        <taxon>rosids</taxon>
        <taxon>fabids</taxon>
        <taxon>Fabales</taxon>
        <taxon>Quillajaceae</taxon>
        <taxon>Quillaja</taxon>
    </lineage>
</organism>
<keyword evidence="5" id="KW-1185">Reference proteome</keyword>
<proteinExistence type="predicted"/>
<feature type="compositionally biased region" description="Basic and acidic residues" evidence="3">
    <location>
        <begin position="319"/>
        <end position="331"/>
    </location>
</feature>
<evidence type="ECO:0000256" key="1">
    <source>
        <dbReference type="ARBA" id="ARBA00022741"/>
    </source>
</evidence>
<dbReference type="GO" id="GO:0005524">
    <property type="term" value="F:ATP binding"/>
    <property type="evidence" value="ECO:0007669"/>
    <property type="project" value="UniProtKB-KW"/>
</dbReference>
<evidence type="ECO:0000256" key="3">
    <source>
        <dbReference type="SAM" id="MobiDB-lite"/>
    </source>
</evidence>
<comment type="caution">
    <text evidence="4">The sequence shown here is derived from an EMBL/GenBank/DDBJ whole genome shotgun (WGS) entry which is preliminary data.</text>
</comment>
<feature type="compositionally biased region" description="Polar residues" evidence="3">
    <location>
        <begin position="514"/>
        <end position="525"/>
    </location>
</feature>
<dbReference type="InterPro" id="IPR051701">
    <property type="entry name" value="Mito_OM_Translocase_MSP1"/>
</dbReference>
<reference evidence="4" key="1">
    <citation type="journal article" date="2023" name="Science">
        <title>Elucidation of the pathway for biosynthesis of saponin adjuvants from the soapbark tree.</title>
        <authorList>
            <person name="Reed J."/>
            <person name="Orme A."/>
            <person name="El-Demerdash A."/>
            <person name="Owen C."/>
            <person name="Martin L.B.B."/>
            <person name="Misra R.C."/>
            <person name="Kikuchi S."/>
            <person name="Rejzek M."/>
            <person name="Martin A.C."/>
            <person name="Harkess A."/>
            <person name="Leebens-Mack J."/>
            <person name="Louveau T."/>
            <person name="Stephenson M.J."/>
            <person name="Osbourn A."/>
        </authorList>
    </citation>
    <scope>NUCLEOTIDE SEQUENCE</scope>
    <source>
        <strain evidence="4">S10</strain>
    </source>
</reference>
<dbReference type="SUPFAM" id="SSF49879">
    <property type="entry name" value="SMAD/FHA domain"/>
    <property type="match status" value="1"/>
</dbReference>
<dbReference type="GO" id="GO:0005741">
    <property type="term" value="C:mitochondrial outer membrane"/>
    <property type="evidence" value="ECO:0007669"/>
    <property type="project" value="TreeGrafter"/>
</dbReference>
<dbReference type="AlphaFoldDB" id="A0AAD7P889"/>
<evidence type="ECO:0000313" key="5">
    <source>
        <dbReference type="Proteomes" id="UP001163823"/>
    </source>
</evidence>
<dbReference type="Proteomes" id="UP001163823">
    <property type="component" value="Chromosome 13"/>
</dbReference>